<evidence type="ECO:0000256" key="3">
    <source>
        <dbReference type="PROSITE-ProRule" id="PRU10141"/>
    </source>
</evidence>
<dbReference type="PROSITE" id="PS50011">
    <property type="entry name" value="PROTEIN_KINASE_DOM"/>
    <property type="match status" value="1"/>
</dbReference>
<dbReference type="Pfam" id="PF00069">
    <property type="entry name" value="Pkinase"/>
    <property type="match status" value="1"/>
</dbReference>
<gene>
    <name evidence="5" type="ORF">ASPACDRAFT_41878</name>
</gene>
<keyword evidence="1 3" id="KW-0547">Nucleotide-binding</keyword>
<accession>A0A1L9WZT1</accession>
<dbReference type="GO" id="GO:0044773">
    <property type="term" value="P:mitotic DNA damage checkpoint signaling"/>
    <property type="evidence" value="ECO:0007669"/>
    <property type="project" value="TreeGrafter"/>
</dbReference>
<evidence type="ECO:0000313" key="6">
    <source>
        <dbReference type="Proteomes" id="UP000184546"/>
    </source>
</evidence>
<dbReference type="InterPro" id="IPR011009">
    <property type="entry name" value="Kinase-like_dom_sf"/>
</dbReference>
<dbReference type="AlphaFoldDB" id="A0A1L9WZT1"/>
<protein>
    <recommendedName>
        <fullName evidence="4">Protein kinase domain-containing protein</fullName>
    </recommendedName>
</protein>
<evidence type="ECO:0000313" key="5">
    <source>
        <dbReference type="EMBL" id="OJK01616.1"/>
    </source>
</evidence>
<dbReference type="SUPFAM" id="SSF56112">
    <property type="entry name" value="Protein kinase-like (PK-like)"/>
    <property type="match status" value="1"/>
</dbReference>
<evidence type="ECO:0000256" key="1">
    <source>
        <dbReference type="ARBA" id="ARBA00022741"/>
    </source>
</evidence>
<dbReference type="PROSITE" id="PS00107">
    <property type="entry name" value="PROTEIN_KINASE_ATP"/>
    <property type="match status" value="1"/>
</dbReference>
<dbReference type="VEuPathDB" id="FungiDB:ASPACDRAFT_41878"/>
<feature type="binding site" evidence="3">
    <location>
        <position position="170"/>
    </location>
    <ligand>
        <name>ATP</name>
        <dbReference type="ChEBI" id="CHEBI:30616"/>
    </ligand>
</feature>
<dbReference type="PANTHER" id="PTHR44167">
    <property type="entry name" value="OVARIAN-SPECIFIC SERINE/THREONINE-PROTEIN KINASE LOK-RELATED"/>
    <property type="match status" value="1"/>
</dbReference>
<dbReference type="Gene3D" id="1.10.510.10">
    <property type="entry name" value="Transferase(Phosphotransferase) domain 1"/>
    <property type="match status" value="1"/>
</dbReference>
<dbReference type="PROSITE" id="PS00108">
    <property type="entry name" value="PROTEIN_KINASE_ST"/>
    <property type="match status" value="1"/>
</dbReference>
<dbReference type="GeneID" id="30974814"/>
<dbReference type="GO" id="GO:0005634">
    <property type="term" value="C:nucleus"/>
    <property type="evidence" value="ECO:0007669"/>
    <property type="project" value="TreeGrafter"/>
</dbReference>
<dbReference type="GO" id="GO:0004674">
    <property type="term" value="F:protein serine/threonine kinase activity"/>
    <property type="evidence" value="ECO:0007669"/>
    <property type="project" value="TreeGrafter"/>
</dbReference>
<dbReference type="STRING" id="690307.A0A1L9WZT1"/>
<keyword evidence="6" id="KW-1185">Reference proteome</keyword>
<dbReference type="OrthoDB" id="8596411at2759"/>
<proteinExistence type="predicted"/>
<dbReference type="SMART" id="SM00220">
    <property type="entry name" value="S_TKc"/>
    <property type="match status" value="1"/>
</dbReference>
<dbReference type="InterPro" id="IPR000719">
    <property type="entry name" value="Prot_kinase_dom"/>
</dbReference>
<dbReference type="RefSeq" id="XP_020057955.1">
    <property type="nucleotide sequence ID" value="XM_020201000.1"/>
</dbReference>
<dbReference type="InterPro" id="IPR008271">
    <property type="entry name" value="Ser/Thr_kinase_AS"/>
</dbReference>
<feature type="domain" description="Protein kinase" evidence="4">
    <location>
        <begin position="140"/>
        <end position="497"/>
    </location>
</feature>
<dbReference type="GO" id="GO:0005524">
    <property type="term" value="F:ATP binding"/>
    <property type="evidence" value="ECO:0007669"/>
    <property type="project" value="UniProtKB-UniRule"/>
</dbReference>
<organism evidence="5 6">
    <name type="scientific">Aspergillus aculeatus (strain ATCC 16872 / CBS 172.66 / WB 5094)</name>
    <dbReference type="NCBI Taxonomy" id="690307"/>
    <lineage>
        <taxon>Eukaryota</taxon>
        <taxon>Fungi</taxon>
        <taxon>Dikarya</taxon>
        <taxon>Ascomycota</taxon>
        <taxon>Pezizomycotina</taxon>
        <taxon>Eurotiomycetes</taxon>
        <taxon>Eurotiomycetidae</taxon>
        <taxon>Eurotiales</taxon>
        <taxon>Aspergillaceae</taxon>
        <taxon>Aspergillus</taxon>
        <taxon>Aspergillus subgen. Circumdati</taxon>
    </lineage>
</organism>
<evidence type="ECO:0000259" key="4">
    <source>
        <dbReference type="PROSITE" id="PS50011"/>
    </source>
</evidence>
<keyword evidence="2 3" id="KW-0067">ATP-binding</keyword>
<dbReference type="Proteomes" id="UP000184546">
    <property type="component" value="Unassembled WGS sequence"/>
</dbReference>
<dbReference type="InterPro" id="IPR017441">
    <property type="entry name" value="Protein_kinase_ATP_BS"/>
</dbReference>
<dbReference type="GO" id="GO:0005737">
    <property type="term" value="C:cytoplasm"/>
    <property type="evidence" value="ECO:0007669"/>
    <property type="project" value="TreeGrafter"/>
</dbReference>
<sequence length="581" mass="67582">MSSFPVKRWGYDFRHLIDLITHDRKHDPKYFNSYRHIRKYDSELAAVIRELLEPDTKLANDFPNLHQVLSHRYNAALAGRETEVSRCRHVETDSGERYDSHQYQTRLLQHPELYVDRDEEAKKIYLRWKSLCKILKKQHFVIRGILGSGSYGIVLLAHKRDDEGRLYAIKMENLVTIATTVNYHEKYRVVGAIGPSPVMAPLFLQDDELHYIPIEAYILLLANECGRFPTLDSVYSHKLYQAIVMSAHLDEAVAEASYIPKNPEYNELLVRRFGACIASQLTMYKESLLEEHMVCKVASQLLEGLAYLRDMHICHDDLKTDNFIIEEDLNTIIIDIGLYTFALTDNDYLKEEFTYVPAYEGGLTPELTLELFRAAYIGEANDHWQFQIVLPHDQRMTGLWVLASNIYELLHGFAPWEDPKWDRHICYVQDWRQPGVDKTIYGDRKKALKARRERVINKELPVSEMLSQDCADAMMMMFAKDPRDRPTLPEVESCVWFGQWKYESDDPERFKRPGNNREVRQHVMEEGQQAQQAQLQAQQQAQLQAQQQAQFQAQQQAQNLIQIAAAVNQLIADNDGDPMQE</sequence>
<dbReference type="PANTHER" id="PTHR44167:SF24">
    <property type="entry name" value="SERINE_THREONINE-PROTEIN KINASE CHK2"/>
    <property type="match status" value="1"/>
</dbReference>
<evidence type="ECO:0000256" key="2">
    <source>
        <dbReference type="ARBA" id="ARBA00022840"/>
    </source>
</evidence>
<reference evidence="6" key="1">
    <citation type="journal article" date="2017" name="Genome Biol.">
        <title>Comparative genomics reveals high biological diversity and specific adaptations in the industrially and medically important fungal genus Aspergillus.</title>
        <authorList>
            <person name="de Vries R.P."/>
            <person name="Riley R."/>
            <person name="Wiebenga A."/>
            <person name="Aguilar-Osorio G."/>
            <person name="Amillis S."/>
            <person name="Uchima C.A."/>
            <person name="Anderluh G."/>
            <person name="Asadollahi M."/>
            <person name="Askin M."/>
            <person name="Barry K."/>
            <person name="Battaglia E."/>
            <person name="Bayram O."/>
            <person name="Benocci T."/>
            <person name="Braus-Stromeyer S.A."/>
            <person name="Caldana C."/>
            <person name="Canovas D."/>
            <person name="Cerqueira G.C."/>
            <person name="Chen F."/>
            <person name="Chen W."/>
            <person name="Choi C."/>
            <person name="Clum A."/>
            <person name="Dos Santos R.A."/>
            <person name="Damasio A.R."/>
            <person name="Diallinas G."/>
            <person name="Emri T."/>
            <person name="Fekete E."/>
            <person name="Flipphi M."/>
            <person name="Freyberg S."/>
            <person name="Gallo A."/>
            <person name="Gournas C."/>
            <person name="Habgood R."/>
            <person name="Hainaut M."/>
            <person name="Harispe M.L."/>
            <person name="Henrissat B."/>
            <person name="Hilden K.S."/>
            <person name="Hope R."/>
            <person name="Hossain A."/>
            <person name="Karabika E."/>
            <person name="Karaffa L."/>
            <person name="Karanyi Z."/>
            <person name="Krasevec N."/>
            <person name="Kuo A."/>
            <person name="Kusch H."/>
            <person name="LaButti K."/>
            <person name="Lagendijk E.L."/>
            <person name="Lapidus A."/>
            <person name="Levasseur A."/>
            <person name="Lindquist E."/>
            <person name="Lipzen A."/>
            <person name="Logrieco A.F."/>
            <person name="MacCabe A."/>
            <person name="Maekelae M.R."/>
            <person name="Malavazi I."/>
            <person name="Melin P."/>
            <person name="Meyer V."/>
            <person name="Mielnichuk N."/>
            <person name="Miskei M."/>
            <person name="Molnar A.P."/>
            <person name="Mule G."/>
            <person name="Ngan C.Y."/>
            <person name="Orejas M."/>
            <person name="Orosz E."/>
            <person name="Ouedraogo J.P."/>
            <person name="Overkamp K.M."/>
            <person name="Park H.-S."/>
            <person name="Perrone G."/>
            <person name="Piumi F."/>
            <person name="Punt P.J."/>
            <person name="Ram A.F."/>
            <person name="Ramon A."/>
            <person name="Rauscher S."/>
            <person name="Record E."/>
            <person name="Riano-Pachon D.M."/>
            <person name="Robert V."/>
            <person name="Roehrig J."/>
            <person name="Ruller R."/>
            <person name="Salamov A."/>
            <person name="Salih N.S."/>
            <person name="Samson R.A."/>
            <person name="Sandor E."/>
            <person name="Sanguinetti M."/>
            <person name="Schuetze T."/>
            <person name="Sepcic K."/>
            <person name="Shelest E."/>
            <person name="Sherlock G."/>
            <person name="Sophianopoulou V."/>
            <person name="Squina F.M."/>
            <person name="Sun H."/>
            <person name="Susca A."/>
            <person name="Todd R.B."/>
            <person name="Tsang A."/>
            <person name="Unkles S.E."/>
            <person name="van de Wiele N."/>
            <person name="van Rossen-Uffink D."/>
            <person name="Oliveira J.V."/>
            <person name="Vesth T.C."/>
            <person name="Visser J."/>
            <person name="Yu J.-H."/>
            <person name="Zhou M."/>
            <person name="Andersen M.R."/>
            <person name="Archer D.B."/>
            <person name="Baker S.E."/>
            <person name="Benoit I."/>
            <person name="Brakhage A.A."/>
            <person name="Braus G.H."/>
            <person name="Fischer R."/>
            <person name="Frisvad J.C."/>
            <person name="Goldman G.H."/>
            <person name="Houbraken J."/>
            <person name="Oakley B."/>
            <person name="Pocsi I."/>
            <person name="Scazzocchio C."/>
            <person name="Seiboth B."/>
            <person name="vanKuyk P.A."/>
            <person name="Wortman J."/>
            <person name="Dyer P.S."/>
            <person name="Grigoriev I.V."/>
        </authorList>
    </citation>
    <scope>NUCLEOTIDE SEQUENCE [LARGE SCALE GENOMIC DNA]</scope>
    <source>
        <strain evidence="6">ATCC 16872 / CBS 172.66 / WB 5094</strain>
    </source>
</reference>
<dbReference type="Gene3D" id="3.30.200.20">
    <property type="entry name" value="Phosphorylase Kinase, domain 1"/>
    <property type="match status" value="1"/>
</dbReference>
<name>A0A1L9WZT1_ASPA1</name>
<dbReference type="EMBL" id="KV878974">
    <property type="protein sequence ID" value="OJK01616.1"/>
    <property type="molecule type" value="Genomic_DNA"/>
</dbReference>
<dbReference type="OMA" id="HGFAPWE"/>